<keyword evidence="9" id="KW-1185">Reference proteome</keyword>
<feature type="binding site" evidence="6">
    <location>
        <position position="104"/>
    </location>
    <ligand>
        <name>FMN</name>
        <dbReference type="ChEBI" id="CHEBI:58210"/>
    </ligand>
</feature>
<evidence type="ECO:0000256" key="3">
    <source>
        <dbReference type="ARBA" id="ARBA00023002"/>
    </source>
</evidence>
<dbReference type="AlphaFoldDB" id="V2UXG8"/>
<feature type="binding site" evidence="6">
    <location>
        <position position="58"/>
    </location>
    <ligand>
        <name>FMN</name>
        <dbReference type="ChEBI" id="CHEBI:58210"/>
    </ligand>
</feature>
<keyword evidence="1 6" id="KW-0285">Flavoprotein</keyword>
<dbReference type="PIRSF" id="PIRSF000337">
    <property type="entry name" value="NTA_MOA"/>
    <property type="match status" value="1"/>
</dbReference>
<name>V2UXG8_9GAMM</name>
<dbReference type="STRING" id="1392540.P256_00458"/>
<dbReference type="OrthoDB" id="6133319at2"/>
<keyword evidence="4" id="KW-0503">Monooxygenase</keyword>
<organism evidence="8 9">
    <name type="scientific">Acinetobacter nectaris CIP 110549</name>
    <dbReference type="NCBI Taxonomy" id="1392540"/>
    <lineage>
        <taxon>Bacteria</taxon>
        <taxon>Pseudomonadati</taxon>
        <taxon>Pseudomonadota</taxon>
        <taxon>Gammaproteobacteria</taxon>
        <taxon>Moraxellales</taxon>
        <taxon>Moraxellaceae</taxon>
        <taxon>Acinetobacter</taxon>
    </lineage>
</organism>
<proteinExistence type="inferred from homology"/>
<dbReference type="PANTHER" id="PTHR30011">
    <property type="entry name" value="ALKANESULFONATE MONOOXYGENASE-RELATED"/>
    <property type="match status" value="1"/>
</dbReference>
<evidence type="ECO:0000256" key="2">
    <source>
        <dbReference type="ARBA" id="ARBA00022643"/>
    </source>
</evidence>
<evidence type="ECO:0000256" key="1">
    <source>
        <dbReference type="ARBA" id="ARBA00022630"/>
    </source>
</evidence>
<keyword evidence="3" id="KW-0560">Oxidoreductase</keyword>
<dbReference type="SUPFAM" id="SSF51679">
    <property type="entry name" value="Bacterial luciferase-like"/>
    <property type="match status" value="1"/>
</dbReference>
<reference evidence="8" key="1">
    <citation type="submission" date="2013-10" db="EMBL/GenBank/DDBJ databases">
        <title>The Genome Sequence of Acinetobacter nectaris CIP 110549.</title>
        <authorList>
            <consortium name="The Broad Institute Genomics Platform"/>
            <consortium name="The Broad Institute Genome Sequencing Center for Infectious Disease"/>
            <person name="Cerqueira G."/>
            <person name="Feldgarden M."/>
            <person name="Courvalin P."/>
            <person name="Grillot-Courvalin C."/>
            <person name="Clermont D."/>
            <person name="Rocha E."/>
            <person name="Yoon E.-J."/>
            <person name="Nemec A."/>
            <person name="Young S.K."/>
            <person name="Zeng Q."/>
            <person name="Gargeya S."/>
            <person name="Fitzgerald M."/>
            <person name="Abouelleil A."/>
            <person name="Alvarado L."/>
            <person name="Berlin A.M."/>
            <person name="Chapman S.B."/>
            <person name="Gainer-Dewar J."/>
            <person name="Goldberg J."/>
            <person name="Gnerre S."/>
            <person name="Griggs A."/>
            <person name="Gujja S."/>
            <person name="Hansen M."/>
            <person name="Howarth C."/>
            <person name="Imamovic A."/>
            <person name="Ireland A."/>
            <person name="Larimer J."/>
            <person name="McCowan C."/>
            <person name="Murphy C."/>
            <person name="Pearson M."/>
            <person name="Poon T.W."/>
            <person name="Priest M."/>
            <person name="Roberts A."/>
            <person name="Saif S."/>
            <person name="Shea T."/>
            <person name="Sykes S."/>
            <person name="Wortman J."/>
            <person name="Nusbaum C."/>
            <person name="Birren B."/>
        </authorList>
    </citation>
    <scope>NUCLEOTIDE SEQUENCE [LARGE SCALE GENOMIC DNA]</scope>
    <source>
        <strain evidence="8">CIP 110549</strain>
    </source>
</reference>
<dbReference type="InterPro" id="IPR051260">
    <property type="entry name" value="Diverse_substr_monoxygenases"/>
</dbReference>
<feature type="binding site" evidence="6">
    <location>
        <position position="230"/>
    </location>
    <ligand>
        <name>FMN</name>
        <dbReference type="ChEBI" id="CHEBI:58210"/>
    </ligand>
</feature>
<dbReference type="PATRIC" id="fig|1392540.3.peg.448"/>
<dbReference type="InterPro" id="IPR016215">
    <property type="entry name" value="NTA_MOA"/>
</dbReference>
<keyword evidence="2 6" id="KW-0288">FMN</keyword>
<dbReference type="PANTHER" id="PTHR30011:SF16">
    <property type="entry name" value="C2H2 FINGER DOMAIN TRANSCRIPTION FACTOR (EUROFUNG)-RELATED"/>
    <property type="match status" value="1"/>
</dbReference>
<comment type="caution">
    <text evidence="8">The sequence shown here is derived from an EMBL/GenBank/DDBJ whole genome shotgun (WGS) entry which is preliminary data.</text>
</comment>
<gene>
    <name evidence="8" type="ORF">P256_00458</name>
</gene>
<dbReference type="eggNOG" id="COG2141">
    <property type="taxonomic scope" value="Bacteria"/>
</dbReference>
<dbReference type="HOGENOM" id="CLU_022256_0_0_6"/>
<dbReference type="Gene3D" id="3.20.20.30">
    <property type="entry name" value="Luciferase-like domain"/>
    <property type="match status" value="1"/>
</dbReference>
<comment type="similarity">
    <text evidence="5">Belongs to the NtaA/SnaA/DszA monooxygenase family.</text>
</comment>
<evidence type="ECO:0000256" key="5">
    <source>
        <dbReference type="ARBA" id="ARBA00033748"/>
    </source>
</evidence>
<evidence type="ECO:0000313" key="8">
    <source>
        <dbReference type="EMBL" id="ESK40019.1"/>
    </source>
</evidence>
<dbReference type="EMBL" id="AYER01000003">
    <property type="protein sequence ID" value="ESK40019.1"/>
    <property type="molecule type" value="Genomic_DNA"/>
</dbReference>
<dbReference type="GO" id="GO:0016705">
    <property type="term" value="F:oxidoreductase activity, acting on paired donors, with incorporation or reduction of molecular oxygen"/>
    <property type="evidence" value="ECO:0007669"/>
    <property type="project" value="InterPro"/>
</dbReference>
<dbReference type="Proteomes" id="UP000023785">
    <property type="component" value="Unassembled WGS sequence"/>
</dbReference>
<dbReference type="GO" id="GO:0004497">
    <property type="term" value="F:monooxygenase activity"/>
    <property type="evidence" value="ECO:0007669"/>
    <property type="project" value="UniProtKB-KW"/>
</dbReference>
<accession>V2UXG8</accession>
<evidence type="ECO:0000256" key="6">
    <source>
        <dbReference type="PIRSR" id="PIRSR000337-1"/>
    </source>
</evidence>
<dbReference type="InterPro" id="IPR036661">
    <property type="entry name" value="Luciferase-like_sf"/>
</dbReference>
<dbReference type="Pfam" id="PF00296">
    <property type="entry name" value="Bac_luciferase"/>
    <property type="match status" value="1"/>
</dbReference>
<dbReference type="InterPro" id="IPR011251">
    <property type="entry name" value="Luciferase-like_dom"/>
</dbReference>
<sequence length="447" mass="50816">MVKKILLNAFDMNCVGHINHGLWTHPRDESAKFNELSYWTNLAKTLEGGLFDGVFLADITGVYDVYKNNLDVTLKESVQLPSHDPITLVSAMAAITTHLGFGVTVNLSYEHPYLLARRFASLDHLTQGRMGWNIVTGYLDSAERLFGRQQLAEHDQRYDKAEDFLTLCYKYWEHSWEQDAVLKDKQTRTFTDPKKVHEIHHQSPFFESHGVFQVSPSPQRTPLLFQAGASERGVAFATKHAECIFIGGGSIAEVKKNVQRIRDTAIQNGRNPQDIKIFVGITVVTAENDTQAVHKLKEYQQYASPEAGLAHYSSSVGKDLSVYKEHERIPYEKSNSITSVNEKFKQQDITPYSLKQQHLLGGRYPLFVGGGETIAAQLIHFLDETGIDGFNLTKTVTPESYEDFIRWVIPEWQKRDRYKTAYTVGTLRHKIFQQGPFLKPQHPAKSL</sequence>
<feature type="binding site" evidence="6">
    <location>
        <position position="154"/>
    </location>
    <ligand>
        <name>FMN</name>
        <dbReference type="ChEBI" id="CHEBI:58210"/>
    </ligand>
</feature>
<dbReference type="RefSeq" id="WP_023272061.1">
    <property type="nucleotide sequence ID" value="NZ_KI530712.1"/>
</dbReference>
<protein>
    <recommendedName>
        <fullName evidence="7">Luciferase-like domain-containing protein</fullName>
    </recommendedName>
</protein>
<feature type="domain" description="Luciferase-like" evidence="7">
    <location>
        <begin position="30"/>
        <end position="388"/>
    </location>
</feature>
<evidence type="ECO:0000259" key="7">
    <source>
        <dbReference type="Pfam" id="PF00296"/>
    </source>
</evidence>
<evidence type="ECO:0000313" key="9">
    <source>
        <dbReference type="Proteomes" id="UP000023785"/>
    </source>
</evidence>
<dbReference type="NCBIfam" id="TIGR03860">
    <property type="entry name" value="FMN_nitrolo"/>
    <property type="match status" value="1"/>
</dbReference>
<feature type="binding site" evidence="6">
    <location>
        <position position="158"/>
    </location>
    <ligand>
        <name>FMN</name>
        <dbReference type="ChEBI" id="CHEBI:58210"/>
    </ligand>
</feature>
<evidence type="ECO:0000256" key="4">
    <source>
        <dbReference type="ARBA" id="ARBA00023033"/>
    </source>
</evidence>